<protein>
    <submittedName>
        <fullName evidence="2">Uncharacterized protein</fullName>
    </submittedName>
</protein>
<name>K0SGB1_THAOC</name>
<feature type="region of interest" description="Disordered" evidence="1">
    <location>
        <begin position="25"/>
        <end position="53"/>
    </location>
</feature>
<evidence type="ECO:0000313" key="3">
    <source>
        <dbReference type="Proteomes" id="UP000266841"/>
    </source>
</evidence>
<evidence type="ECO:0000256" key="1">
    <source>
        <dbReference type="SAM" id="MobiDB-lite"/>
    </source>
</evidence>
<dbReference type="EMBL" id="AGNL01017734">
    <property type="protein sequence ID" value="EJK64029.1"/>
    <property type="molecule type" value="Genomic_DNA"/>
</dbReference>
<sequence>MTDPDDRLGLLHRMSGYVLVKRQSRPETVRGTLVEGQKGPLAMSEPGGAAGNAKKMALAWRGVARKAEQSSLEAQSKEERP</sequence>
<gene>
    <name evidence="2" type="ORF">THAOC_15279</name>
</gene>
<proteinExistence type="predicted"/>
<organism evidence="2 3">
    <name type="scientific">Thalassiosira oceanica</name>
    <name type="common">Marine diatom</name>
    <dbReference type="NCBI Taxonomy" id="159749"/>
    <lineage>
        <taxon>Eukaryota</taxon>
        <taxon>Sar</taxon>
        <taxon>Stramenopiles</taxon>
        <taxon>Ochrophyta</taxon>
        <taxon>Bacillariophyta</taxon>
        <taxon>Coscinodiscophyceae</taxon>
        <taxon>Thalassiosirophycidae</taxon>
        <taxon>Thalassiosirales</taxon>
        <taxon>Thalassiosiraceae</taxon>
        <taxon>Thalassiosira</taxon>
    </lineage>
</organism>
<feature type="region of interest" description="Disordered" evidence="1">
    <location>
        <begin position="62"/>
        <end position="81"/>
    </location>
</feature>
<comment type="caution">
    <text evidence="2">The sequence shown here is derived from an EMBL/GenBank/DDBJ whole genome shotgun (WGS) entry which is preliminary data.</text>
</comment>
<accession>K0SGB1</accession>
<evidence type="ECO:0000313" key="2">
    <source>
        <dbReference type="EMBL" id="EJK64029.1"/>
    </source>
</evidence>
<keyword evidence="3" id="KW-1185">Reference proteome</keyword>
<feature type="non-terminal residue" evidence="2">
    <location>
        <position position="81"/>
    </location>
</feature>
<dbReference type="Proteomes" id="UP000266841">
    <property type="component" value="Unassembled WGS sequence"/>
</dbReference>
<dbReference type="AlphaFoldDB" id="K0SGB1"/>
<reference evidence="2 3" key="1">
    <citation type="journal article" date="2012" name="Genome Biol.">
        <title>Genome and low-iron response of an oceanic diatom adapted to chronic iron limitation.</title>
        <authorList>
            <person name="Lommer M."/>
            <person name="Specht M."/>
            <person name="Roy A.S."/>
            <person name="Kraemer L."/>
            <person name="Andreson R."/>
            <person name="Gutowska M.A."/>
            <person name="Wolf J."/>
            <person name="Bergner S.V."/>
            <person name="Schilhabel M.B."/>
            <person name="Klostermeier U.C."/>
            <person name="Beiko R.G."/>
            <person name="Rosenstiel P."/>
            <person name="Hippler M."/>
            <person name="Laroche J."/>
        </authorList>
    </citation>
    <scope>NUCLEOTIDE SEQUENCE [LARGE SCALE GENOMIC DNA]</scope>
    <source>
        <strain evidence="2 3">CCMP1005</strain>
    </source>
</reference>